<gene>
    <name evidence="2" type="ORF">REIFOR_00574</name>
</gene>
<dbReference type="InterPro" id="IPR046170">
    <property type="entry name" value="DUF6172"/>
</dbReference>
<keyword evidence="1" id="KW-0472">Membrane</keyword>
<name>A0A2K8KLG3_9GAMM</name>
<keyword evidence="1" id="KW-0812">Transmembrane</keyword>
<sequence length="158" mass="18148">MGTLWVAYAKALYDSILVFIRVSLDFCKLSPIIGPLLVFIRFIRNPMKKTFSLTHPKINLARRVEAVKHEIKKYQTRERKKAVPADTDFWDFECKFGSSEQDARVIHVAEINKEIDQLVAAEQDTFYLEIMAVGRQRQKLASLTQPGDDDDDLDVTGE</sequence>
<keyword evidence="1" id="KW-1133">Transmembrane helix</keyword>
<dbReference type="KEGG" id="rfo:REIFOR_00574"/>
<dbReference type="EMBL" id="CP011797">
    <property type="protein sequence ID" value="ATX75743.1"/>
    <property type="molecule type" value="Genomic_DNA"/>
</dbReference>
<dbReference type="AlphaFoldDB" id="A0A2K8KLG3"/>
<feature type="transmembrane region" description="Helical" evidence="1">
    <location>
        <begin position="16"/>
        <end position="40"/>
    </location>
</feature>
<keyword evidence="3" id="KW-1185">Reference proteome</keyword>
<evidence type="ECO:0000313" key="3">
    <source>
        <dbReference type="Proteomes" id="UP000229757"/>
    </source>
</evidence>
<organism evidence="2 3">
    <name type="scientific">Reinekea forsetii</name>
    <dbReference type="NCBI Taxonomy" id="1336806"/>
    <lineage>
        <taxon>Bacteria</taxon>
        <taxon>Pseudomonadati</taxon>
        <taxon>Pseudomonadota</taxon>
        <taxon>Gammaproteobacteria</taxon>
        <taxon>Oceanospirillales</taxon>
        <taxon>Saccharospirillaceae</taxon>
        <taxon>Reinekea</taxon>
    </lineage>
</organism>
<protein>
    <submittedName>
        <fullName evidence="2">Uncharacterized protein</fullName>
    </submittedName>
</protein>
<dbReference type="Pfam" id="PF19669">
    <property type="entry name" value="DUF6172"/>
    <property type="match status" value="1"/>
</dbReference>
<dbReference type="Proteomes" id="UP000229757">
    <property type="component" value="Chromosome"/>
</dbReference>
<reference evidence="2 3" key="1">
    <citation type="journal article" date="2017" name="Environ. Microbiol.">
        <title>Genomic and physiological analyses of 'Reinekea forsetii' reveal a versatile opportunistic lifestyle during spring algae blooms.</title>
        <authorList>
            <person name="Avci B."/>
            <person name="Hahnke R.L."/>
            <person name="Chafee M."/>
            <person name="Fischer T."/>
            <person name="Gruber-Vodicka H."/>
            <person name="Tegetmeyer H.E."/>
            <person name="Harder J."/>
            <person name="Fuchs B.M."/>
            <person name="Amann R.I."/>
            <person name="Teeling H."/>
        </authorList>
    </citation>
    <scope>NUCLEOTIDE SEQUENCE [LARGE SCALE GENOMIC DNA]</scope>
    <source>
        <strain evidence="2 3">Hel1_31_D35</strain>
    </source>
</reference>
<evidence type="ECO:0000313" key="2">
    <source>
        <dbReference type="EMBL" id="ATX75743.1"/>
    </source>
</evidence>
<proteinExistence type="predicted"/>
<accession>A0A2K8KLG3</accession>
<evidence type="ECO:0000256" key="1">
    <source>
        <dbReference type="SAM" id="Phobius"/>
    </source>
</evidence>